<evidence type="ECO:0000313" key="2">
    <source>
        <dbReference type="Proteomes" id="UP000178276"/>
    </source>
</evidence>
<gene>
    <name evidence="1" type="ORF">A2W57_01725</name>
</gene>
<reference evidence="1 2" key="1">
    <citation type="journal article" date="2016" name="Nat. Commun.">
        <title>Thousands of microbial genomes shed light on interconnected biogeochemical processes in an aquifer system.</title>
        <authorList>
            <person name="Anantharaman K."/>
            <person name="Brown C.T."/>
            <person name="Hug L.A."/>
            <person name="Sharon I."/>
            <person name="Castelle C.J."/>
            <person name="Probst A.J."/>
            <person name="Thomas B.C."/>
            <person name="Singh A."/>
            <person name="Wilkins M.J."/>
            <person name="Karaoz U."/>
            <person name="Brodie E.L."/>
            <person name="Williams K.H."/>
            <person name="Hubbard S.S."/>
            <person name="Banfield J.F."/>
        </authorList>
    </citation>
    <scope>NUCLEOTIDE SEQUENCE [LARGE SCALE GENOMIC DNA]</scope>
</reference>
<dbReference type="Proteomes" id="UP000178276">
    <property type="component" value="Unassembled WGS sequence"/>
</dbReference>
<comment type="caution">
    <text evidence="1">The sequence shown here is derived from an EMBL/GenBank/DDBJ whole genome shotgun (WGS) entry which is preliminary data.</text>
</comment>
<name>A0A1F5WCY5_9BACT</name>
<accession>A0A1F5WCY5</accession>
<protein>
    <submittedName>
        <fullName evidence="1">Uncharacterized protein</fullName>
    </submittedName>
</protein>
<evidence type="ECO:0000313" key="1">
    <source>
        <dbReference type="EMBL" id="OGF73440.1"/>
    </source>
</evidence>
<dbReference type="AlphaFoldDB" id="A0A1F5WCY5"/>
<dbReference type="EMBL" id="MFHJ01000042">
    <property type="protein sequence ID" value="OGF73440.1"/>
    <property type="molecule type" value="Genomic_DNA"/>
</dbReference>
<organism evidence="1 2">
    <name type="scientific">Candidatus Giovannonibacteria bacterium RIFCSPHIGHO2_02_43_16</name>
    <dbReference type="NCBI Taxonomy" id="1798331"/>
    <lineage>
        <taxon>Bacteria</taxon>
        <taxon>Candidatus Giovannoniibacteriota</taxon>
    </lineage>
</organism>
<proteinExistence type="predicted"/>
<sequence length="79" mass="9075">MPRYRFNCAAGISSSGDYSKDISPFFDLHQEERYSSRVVCEFNAPGDEEAKALCRLLPRHPDEKFTPNKKELLKIVPLD</sequence>